<dbReference type="SMART" id="SM00448">
    <property type="entry name" value="REC"/>
    <property type="match status" value="1"/>
</dbReference>
<dbReference type="GO" id="GO:0003700">
    <property type="term" value="F:DNA-binding transcription factor activity"/>
    <property type="evidence" value="ECO:0007669"/>
    <property type="project" value="InterPro"/>
</dbReference>
<dbReference type="SUPFAM" id="SSF52172">
    <property type="entry name" value="CheY-like"/>
    <property type="match status" value="1"/>
</dbReference>
<dbReference type="InterPro" id="IPR041522">
    <property type="entry name" value="CdaR_GGDEF"/>
</dbReference>
<dbReference type="InterPro" id="IPR009057">
    <property type="entry name" value="Homeodomain-like_sf"/>
</dbReference>
<comment type="function">
    <text evidence="9">May play the central regulatory role in sporulation. It may be an element of the effector pathway responsible for the activation of sporulation genes in response to nutritional stress. Spo0A may act in concert with spo0H (a sigma factor) to control the expression of some genes that are critical to the sporulation process.</text>
</comment>
<dbReference type="PROSITE" id="PS01124">
    <property type="entry name" value="HTH_ARAC_FAMILY_2"/>
    <property type="match status" value="1"/>
</dbReference>
<dbReference type="InterPro" id="IPR051552">
    <property type="entry name" value="HptR"/>
</dbReference>
<dbReference type="InterPro" id="IPR018060">
    <property type="entry name" value="HTH_AraC"/>
</dbReference>
<keyword evidence="7 13" id="KW-0238">DNA-binding</keyword>
<evidence type="ECO:0000256" key="1">
    <source>
        <dbReference type="ARBA" id="ARBA00004496"/>
    </source>
</evidence>
<keyword evidence="8" id="KW-0804">Transcription</keyword>
<dbReference type="EMBL" id="CP016786">
    <property type="protein sequence ID" value="ASW43460.1"/>
    <property type="molecule type" value="Genomic_DNA"/>
</dbReference>
<dbReference type="InterPro" id="IPR020449">
    <property type="entry name" value="Tscrpt_reg_AraC-type_HTH"/>
</dbReference>
<dbReference type="Gene3D" id="1.10.10.60">
    <property type="entry name" value="Homeodomain-like"/>
    <property type="match status" value="2"/>
</dbReference>
<evidence type="ECO:0000259" key="11">
    <source>
        <dbReference type="PROSITE" id="PS01124"/>
    </source>
</evidence>
<keyword evidence="5" id="KW-0902">Two-component regulatory system</keyword>
<dbReference type="Proteomes" id="UP000264883">
    <property type="component" value="Chromosome"/>
</dbReference>
<dbReference type="Gene3D" id="3.40.50.2300">
    <property type="match status" value="1"/>
</dbReference>
<organism evidence="13 14">
    <name type="scientific">Clostridium isatidis</name>
    <dbReference type="NCBI Taxonomy" id="182773"/>
    <lineage>
        <taxon>Bacteria</taxon>
        <taxon>Bacillati</taxon>
        <taxon>Bacillota</taxon>
        <taxon>Clostridia</taxon>
        <taxon>Eubacteriales</taxon>
        <taxon>Clostridiaceae</taxon>
        <taxon>Clostridium</taxon>
    </lineage>
</organism>
<evidence type="ECO:0000256" key="5">
    <source>
        <dbReference type="ARBA" id="ARBA00023012"/>
    </source>
</evidence>
<keyword evidence="6" id="KW-0805">Transcription regulation</keyword>
<dbReference type="GO" id="GO:0005737">
    <property type="term" value="C:cytoplasm"/>
    <property type="evidence" value="ECO:0007669"/>
    <property type="project" value="UniProtKB-SubCell"/>
</dbReference>
<evidence type="ECO:0000256" key="6">
    <source>
        <dbReference type="ARBA" id="ARBA00023015"/>
    </source>
</evidence>
<evidence type="ECO:0000259" key="12">
    <source>
        <dbReference type="PROSITE" id="PS50110"/>
    </source>
</evidence>
<dbReference type="Pfam" id="PF17853">
    <property type="entry name" value="GGDEF_2"/>
    <property type="match status" value="1"/>
</dbReference>
<evidence type="ECO:0000256" key="4">
    <source>
        <dbReference type="ARBA" id="ARBA00022553"/>
    </source>
</evidence>
<dbReference type="PANTHER" id="PTHR42713">
    <property type="entry name" value="HISTIDINE KINASE-RELATED"/>
    <property type="match status" value="1"/>
</dbReference>
<dbReference type="PRINTS" id="PR00032">
    <property type="entry name" value="HTHARAC"/>
</dbReference>
<evidence type="ECO:0000313" key="14">
    <source>
        <dbReference type="Proteomes" id="UP000264883"/>
    </source>
</evidence>
<name>A0A343JD52_9CLOT</name>
<evidence type="ECO:0000313" key="13">
    <source>
        <dbReference type="EMBL" id="ASW43460.1"/>
    </source>
</evidence>
<keyword evidence="4 10" id="KW-0597">Phosphoprotein</keyword>
<feature type="domain" description="Response regulatory" evidence="12">
    <location>
        <begin position="5"/>
        <end position="122"/>
    </location>
</feature>
<sequence>MKLYKIMVVDDEEEIRLGVINKVNWEEYGFEVVGDAENGQEALEMAEKLAPDVVMTDIKMPFLDGLELGEKLSEIMPSTKLIIFSGSDELEYAHKAIKINVFEYVLKPINSIEIIEILKKLKDKLDKEYNQKRNVEILKKHYLESIPVLREQYLVSALEGRMSKERWEEDAGKLGLNFIKRFLAVALINIDGTTILEEEENNIGLLLISIKNMVDEILVNYCDFVSFPYSDKIVVLATFEEKSEINNLLKGLNEVSRVYQCVFANTISSGIGRVYEDIMDIRYSYKTAETALSYRPILGNGKAIYIDDVEPNYDIQLKFEEQEENSLLNSIKLSSKEEIEETINRIFKKVEKDLVDLNKYRVYLMEIMTAILRLLQDYNINFDEVFGDNFNCYSYLSKADSINDIKSWFIEKSIKINKLIKKDRVNSSKILIEKAKAYIKENYSDPEISVERLCSELHVSPTYFSTIFKKETDMNFVSYLTNIRLEEAVKLLNTTDDKTYIIARKVGYLEANYFSYVFKKQYGISPSRYRKR</sequence>
<dbReference type="InterPro" id="IPR001789">
    <property type="entry name" value="Sig_transdc_resp-reg_receiver"/>
</dbReference>
<dbReference type="GO" id="GO:0000160">
    <property type="term" value="P:phosphorelay signal transduction system"/>
    <property type="evidence" value="ECO:0007669"/>
    <property type="project" value="UniProtKB-KW"/>
</dbReference>
<evidence type="ECO:0000256" key="8">
    <source>
        <dbReference type="ARBA" id="ARBA00023163"/>
    </source>
</evidence>
<dbReference type="SUPFAM" id="SSF46689">
    <property type="entry name" value="Homeodomain-like"/>
    <property type="match status" value="2"/>
</dbReference>
<feature type="domain" description="HTH araC/xylS-type" evidence="11">
    <location>
        <begin position="433"/>
        <end position="532"/>
    </location>
</feature>
<dbReference type="PROSITE" id="PS50110">
    <property type="entry name" value="RESPONSE_REGULATORY"/>
    <property type="match status" value="1"/>
</dbReference>
<reference evidence="13 14" key="1">
    <citation type="submission" date="2016-08" db="EMBL/GenBank/DDBJ databases">
        <title>Complete Genome Sequence Of The Indigo Reducing Clostridium isatidis DSM15098.</title>
        <authorList>
            <person name="Little G.T."/>
            <person name="Minton N.P."/>
        </authorList>
    </citation>
    <scope>NUCLEOTIDE SEQUENCE [LARGE SCALE GENOMIC DNA]</scope>
    <source>
        <strain evidence="13 14">DSM 15098</strain>
    </source>
</reference>
<keyword evidence="14" id="KW-1185">Reference proteome</keyword>
<dbReference type="GO" id="GO:0043565">
    <property type="term" value="F:sequence-specific DNA binding"/>
    <property type="evidence" value="ECO:0007669"/>
    <property type="project" value="InterPro"/>
</dbReference>
<proteinExistence type="predicted"/>
<evidence type="ECO:0000256" key="2">
    <source>
        <dbReference type="ARBA" id="ARBA00018672"/>
    </source>
</evidence>
<dbReference type="Pfam" id="PF12833">
    <property type="entry name" value="HTH_18"/>
    <property type="match status" value="1"/>
</dbReference>
<dbReference type="Pfam" id="PF00072">
    <property type="entry name" value="Response_reg"/>
    <property type="match status" value="1"/>
</dbReference>
<protein>
    <recommendedName>
        <fullName evidence="2">Stage 0 sporulation protein A homolog</fullName>
    </recommendedName>
</protein>
<evidence type="ECO:0000256" key="10">
    <source>
        <dbReference type="PROSITE-ProRule" id="PRU00169"/>
    </source>
</evidence>
<feature type="modified residue" description="4-aspartylphosphate" evidence="10">
    <location>
        <position position="57"/>
    </location>
</feature>
<evidence type="ECO:0000256" key="3">
    <source>
        <dbReference type="ARBA" id="ARBA00022490"/>
    </source>
</evidence>
<evidence type="ECO:0000256" key="9">
    <source>
        <dbReference type="ARBA" id="ARBA00024867"/>
    </source>
</evidence>
<dbReference type="OrthoDB" id="384217at2"/>
<dbReference type="InterPro" id="IPR011006">
    <property type="entry name" value="CheY-like_superfamily"/>
</dbReference>
<dbReference type="PANTHER" id="PTHR42713:SF3">
    <property type="entry name" value="TRANSCRIPTIONAL REGULATORY PROTEIN HPTR"/>
    <property type="match status" value="1"/>
</dbReference>
<gene>
    <name evidence="13" type="ORF">BEN51_08195</name>
</gene>
<dbReference type="AlphaFoldDB" id="A0A343JD52"/>
<dbReference type="CDD" id="cd17536">
    <property type="entry name" value="REC_YesN-like"/>
    <property type="match status" value="1"/>
</dbReference>
<accession>A0A343JD52</accession>
<dbReference type="RefSeq" id="WP_119865593.1">
    <property type="nucleotide sequence ID" value="NZ_CP016786.1"/>
</dbReference>
<dbReference type="KEGG" id="cia:BEN51_08195"/>
<dbReference type="SMART" id="SM00342">
    <property type="entry name" value="HTH_ARAC"/>
    <property type="match status" value="1"/>
</dbReference>
<comment type="subcellular location">
    <subcellularLocation>
        <location evidence="1">Cytoplasm</location>
    </subcellularLocation>
</comment>
<keyword evidence="3" id="KW-0963">Cytoplasm</keyword>
<evidence type="ECO:0000256" key="7">
    <source>
        <dbReference type="ARBA" id="ARBA00023125"/>
    </source>
</evidence>